<sequence>MIQTERGLICVKNAGGKLKGYRLFTPGPIDIPEDVLQATAHKCIYHREDKFRVLMDEITDMLKKVIDCHYRIYLLTSSGTGAMEAAYVNVISNSDEIVVGVCGKFGERWVELAQSYGKKPIIIKQEFGKPITPEMFEQGLSQAKKPAVVFTTLTETSTGVVNDIKAINEVVKKYDGYLVVDGVAGIGADPFYLDKWNVDLIVGASQKALMAPPGIAFVGTSERAFEKIKNSDTPKYYFNFNLYEKFLKKGQTPWTPAITILYGLKKGLEKITRMGIEKNFTHHRKMAEYVRTRIKKMGYELFSENPSNGLTVLKMPDGIDSTEIIKECKIKYGILFANGQAEMRGKILRIGHMGNYNIKKLSQVLDILEMVMAKRIKTKNKRR</sequence>
<comment type="cofactor">
    <cofactor evidence="1 5 7">
        <name>pyridoxal 5'-phosphate</name>
        <dbReference type="ChEBI" id="CHEBI:597326"/>
    </cofactor>
</comment>
<evidence type="ECO:0000256" key="1">
    <source>
        <dbReference type="ARBA" id="ARBA00001933"/>
    </source>
</evidence>
<evidence type="ECO:0000256" key="6">
    <source>
        <dbReference type="RuleBase" id="RU004075"/>
    </source>
</evidence>
<dbReference type="SUPFAM" id="SSF53383">
    <property type="entry name" value="PLP-dependent transferases"/>
    <property type="match status" value="1"/>
</dbReference>
<dbReference type="EMBL" id="DTHJ01000033">
    <property type="protein sequence ID" value="HHS62269.1"/>
    <property type="molecule type" value="Genomic_DNA"/>
</dbReference>
<dbReference type="Gene3D" id="3.90.1150.10">
    <property type="entry name" value="Aspartate Aminotransferase, domain 1"/>
    <property type="match status" value="1"/>
</dbReference>
<evidence type="ECO:0000256" key="4">
    <source>
        <dbReference type="PIRSR" id="PIRSR000524-1"/>
    </source>
</evidence>
<dbReference type="PIRSF" id="PIRSF000524">
    <property type="entry name" value="SPT"/>
    <property type="match status" value="1"/>
</dbReference>
<name>A0A7C6EM35_UNCW3</name>
<organism evidence="9">
    <name type="scientific">candidate division WOR-3 bacterium</name>
    <dbReference type="NCBI Taxonomy" id="2052148"/>
    <lineage>
        <taxon>Bacteria</taxon>
        <taxon>Bacteria division WOR-3</taxon>
    </lineage>
</organism>
<evidence type="ECO:0000256" key="3">
    <source>
        <dbReference type="ARBA" id="ARBA00022898"/>
    </source>
</evidence>
<dbReference type="GO" id="GO:0004760">
    <property type="term" value="F:L-serine-pyruvate transaminase activity"/>
    <property type="evidence" value="ECO:0007669"/>
    <property type="project" value="TreeGrafter"/>
</dbReference>
<dbReference type="InterPro" id="IPR015421">
    <property type="entry name" value="PyrdxlP-dep_Trfase_major"/>
</dbReference>
<reference evidence="9" key="1">
    <citation type="journal article" date="2020" name="mSystems">
        <title>Genome- and Community-Level Interaction Insights into Carbon Utilization and Element Cycling Functions of Hydrothermarchaeota in Hydrothermal Sediment.</title>
        <authorList>
            <person name="Zhou Z."/>
            <person name="Liu Y."/>
            <person name="Xu W."/>
            <person name="Pan J."/>
            <person name="Luo Z.H."/>
            <person name="Li M."/>
        </authorList>
    </citation>
    <scope>NUCLEOTIDE SEQUENCE [LARGE SCALE GENOMIC DNA]</scope>
    <source>
        <strain evidence="9">SpSt-783</strain>
    </source>
</reference>
<dbReference type="InterPro" id="IPR000192">
    <property type="entry name" value="Aminotrans_V_dom"/>
</dbReference>
<gene>
    <name evidence="9" type="ORF">ENV70_01455</name>
</gene>
<evidence type="ECO:0000259" key="8">
    <source>
        <dbReference type="Pfam" id="PF00266"/>
    </source>
</evidence>
<evidence type="ECO:0000256" key="7">
    <source>
        <dbReference type="RuleBase" id="RU004504"/>
    </source>
</evidence>
<keyword evidence="9" id="KW-0808">Transferase</keyword>
<comment type="similarity">
    <text evidence="2 6">Belongs to the class-V pyridoxal-phosphate-dependent aminotransferase family.</text>
</comment>
<dbReference type="InterPro" id="IPR015424">
    <property type="entry name" value="PyrdxlP-dep_Trfase"/>
</dbReference>
<dbReference type="InterPro" id="IPR024169">
    <property type="entry name" value="SP_NH2Trfase/AEP_transaminase"/>
</dbReference>
<comment type="caution">
    <text evidence="9">The sequence shown here is derived from an EMBL/GenBank/DDBJ whole genome shotgun (WGS) entry which is preliminary data.</text>
</comment>
<proteinExistence type="inferred from homology"/>
<evidence type="ECO:0000256" key="5">
    <source>
        <dbReference type="PIRSR" id="PIRSR000524-50"/>
    </source>
</evidence>
<dbReference type="AlphaFoldDB" id="A0A7C6EM35"/>
<feature type="binding site" evidence="4">
    <location>
        <position position="349"/>
    </location>
    <ligand>
        <name>substrate</name>
    </ligand>
</feature>
<feature type="domain" description="Aminotransferase class V" evidence="8">
    <location>
        <begin position="37"/>
        <end position="341"/>
    </location>
</feature>
<keyword evidence="3 5" id="KW-0663">Pyridoxal phosphate</keyword>
<accession>A0A7C6EM35</accession>
<dbReference type="InterPro" id="IPR020578">
    <property type="entry name" value="Aminotrans_V_PyrdxlP_BS"/>
</dbReference>
<evidence type="ECO:0000256" key="2">
    <source>
        <dbReference type="ARBA" id="ARBA00009236"/>
    </source>
</evidence>
<dbReference type="PROSITE" id="PS00595">
    <property type="entry name" value="AA_TRANSFER_CLASS_5"/>
    <property type="match status" value="1"/>
</dbReference>
<feature type="modified residue" description="N6-(pyridoxal phosphate)lysine" evidence="5">
    <location>
        <position position="207"/>
    </location>
</feature>
<protein>
    <submittedName>
        <fullName evidence="9">Alanine--glyoxylate aminotransferase family protein</fullName>
    </submittedName>
</protein>
<evidence type="ECO:0000313" key="9">
    <source>
        <dbReference type="EMBL" id="HHS62269.1"/>
    </source>
</evidence>
<dbReference type="GO" id="GO:0008453">
    <property type="term" value="F:alanine-glyoxylate transaminase activity"/>
    <property type="evidence" value="ECO:0007669"/>
    <property type="project" value="TreeGrafter"/>
</dbReference>
<dbReference type="GO" id="GO:0019265">
    <property type="term" value="P:glycine biosynthetic process, by transamination of glyoxylate"/>
    <property type="evidence" value="ECO:0007669"/>
    <property type="project" value="TreeGrafter"/>
</dbReference>
<keyword evidence="9" id="KW-0032">Aminotransferase</keyword>
<dbReference type="InterPro" id="IPR015422">
    <property type="entry name" value="PyrdxlP-dep_Trfase_small"/>
</dbReference>
<dbReference type="Gene3D" id="3.40.640.10">
    <property type="entry name" value="Type I PLP-dependent aspartate aminotransferase-like (Major domain)"/>
    <property type="match status" value="1"/>
</dbReference>
<dbReference type="PANTHER" id="PTHR21152">
    <property type="entry name" value="AMINOTRANSFERASE CLASS V"/>
    <property type="match status" value="1"/>
</dbReference>
<dbReference type="Pfam" id="PF00266">
    <property type="entry name" value="Aminotran_5"/>
    <property type="match status" value="1"/>
</dbReference>
<dbReference type="PANTHER" id="PTHR21152:SF40">
    <property type="entry name" value="ALANINE--GLYOXYLATE AMINOTRANSFERASE"/>
    <property type="match status" value="1"/>
</dbReference>